<dbReference type="InterPro" id="IPR031165">
    <property type="entry name" value="GNAT_YJDJ"/>
</dbReference>
<dbReference type="Gene3D" id="3.40.630.30">
    <property type="match status" value="1"/>
</dbReference>
<evidence type="ECO:0000259" key="1">
    <source>
        <dbReference type="PROSITE" id="PS51729"/>
    </source>
</evidence>
<dbReference type="EC" id="2.3.1.-" evidence="2"/>
<dbReference type="InterPro" id="IPR016181">
    <property type="entry name" value="Acyl_CoA_acyltransferase"/>
</dbReference>
<dbReference type="Pfam" id="PF14542">
    <property type="entry name" value="Acetyltransf_CG"/>
    <property type="match status" value="1"/>
</dbReference>
<keyword evidence="2" id="KW-0012">Acyltransferase</keyword>
<organism evidence="2 3">
    <name type="scientific">Sphingomonas echinoides</name>
    <dbReference type="NCBI Taxonomy" id="59803"/>
    <lineage>
        <taxon>Bacteria</taxon>
        <taxon>Pseudomonadati</taxon>
        <taxon>Pseudomonadota</taxon>
        <taxon>Alphaproteobacteria</taxon>
        <taxon>Sphingomonadales</taxon>
        <taxon>Sphingomonadaceae</taxon>
        <taxon>Sphingomonas</taxon>
    </lineage>
</organism>
<dbReference type="EMBL" id="JAWXXV010000001">
    <property type="protein sequence ID" value="MDX5982815.1"/>
    <property type="molecule type" value="Genomic_DNA"/>
</dbReference>
<name>A0ABU4PLK2_9SPHN</name>
<evidence type="ECO:0000313" key="3">
    <source>
        <dbReference type="Proteomes" id="UP001279660"/>
    </source>
</evidence>
<dbReference type="PANTHER" id="PTHR31435">
    <property type="entry name" value="PROTEIN NATD1"/>
    <property type="match status" value="1"/>
</dbReference>
<dbReference type="Proteomes" id="UP001279660">
    <property type="component" value="Unassembled WGS sequence"/>
</dbReference>
<protein>
    <submittedName>
        <fullName evidence="2">GNAT family N-acetyltransferase</fullName>
        <ecNumber evidence="2">2.3.1.-</ecNumber>
    </submittedName>
</protein>
<dbReference type="PANTHER" id="PTHR31435:SF10">
    <property type="entry name" value="BSR4717 PROTEIN"/>
    <property type="match status" value="1"/>
</dbReference>
<dbReference type="RefSeq" id="WP_010406032.1">
    <property type="nucleotide sequence ID" value="NZ_JAWXXV010000001.1"/>
</dbReference>
<keyword evidence="3" id="KW-1185">Reference proteome</keyword>
<sequence length="90" mass="9915">MDTVIDNKAEAEFELTVGGKRAVAAYQMEGDTIVFTHTIVPKALEGRGVGSKLIRAALDSARDRGLKVIPQCPFVAAYIEKHPEYRELLK</sequence>
<accession>A0ABU4PLK2</accession>
<dbReference type="CDD" id="cd04301">
    <property type="entry name" value="NAT_SF"/>
    <property type="match status" value="1"/>
</dbReference>
<dbReference type="SUPFAM" id="SSF55729">
    <property type="entry name" value="Acyl-CoA N-acyltransferases (Nat)"/>
    <property type="match status" value="1"/>
</dbReference>
<feature type="domain" description="N-acetyltransferase" evidence="1">
    <location>
        <begin position="5"/>
        <end position="90"/>
    </location>
</feature>
<evidence type="ECO:0000313" key="2">
    <source>
        <dbReference type="EMBL" id="MDX5982815.1"/>
    </source>
</evidence>
<comment type="caution">
    <text evidence="2">The sequence shown here is derived from an EMBL/GenBank/DDBJ whole genome shotgun (WGS) entry which is preliminary data.</text>
</comment>
<keyword evidence="2" id="KW-0808">Transferase</keyword>
<dbReference type="GO" id="GO:0016746">
    <property type="term" value="F:acyltransferase activity"/>
    <property type="evidence" value="ECO:0007669"/>
    <property type="project" value="UniProtKB-KW"/>
</dbReference>
<reference evidence="2 3" key="1">
    <citation type="submission" date="2023-11" db="EMBL/GenBank/DDBJ databases">
        <title>MicrobeMod: A computational toolkit for identifying prokaryotic methylation and restriction-modification with nanopore sequencing.</title>
        <authorList>
            <person name="Crits-Christoph A."/>
            <person name="Kang S.C."/>
            <person name="Lee H."/>
            <person name="Ostrov N."/>
        </authorList>
    </citation>
    <scope>NUCLEOTIDE SEQUENCE [LARGE SCALE GENOMIC DNA]</scope>
    <source>
        <strain evidence="2 3">ATCC 14820</strain>
    </source>
</reference>
<dbReference type="InterPro" id="IPR045057">
    <property type="entry name" value="Gcn5-rel_NAT"/>
</dbReference>
<dbReference type="PROSITE" id="PS51729">
    <property type="entry name" value="GNAT_YJDJ"/>
    <property type="match status" value="1"/>
</dbReference>
<gene>
    <name evidence="2" type="ORF">SIL82_00965</name>
</gene>
<proteinExistence type="predicted"/>